<comment type="similarity">
    <text evidence="1 4">Belongs to the aldehyde dehydrogenase family.</text>
</comment>
<feature type="domain" description="Aldehyde dehydrogenase" evidence="5">
    <location>
        <begin position="29"/>
        <end position="493"/>
    </location>
</feature>
<feature type="active site" evidence="3">
    <location>
        <position position="268"/>
    </location>
</feature>
<dbReference type="Gene3D" id="3.40.605.10">
    <property type="entry name" value="Aldehyde Dehydrogenase, Chain A, domain 1"/>
    <property type="match status" value="1"/>
</dbReference>
<comment type="caution">
    <text evidence="6">The sequence shown here is derived from an EMBL/GenBank/DDBJ whole genome shotgun (WGS) entry which is preliminary data.</text>
</comment>
<evidence type="ECO:0000256" key="4">
    <source>
        <dbReference type="RuleBase" id="RU003345"/>
    </source>
</evidence>
<dbReference type="InterPro" id="IPR016163">
    <property type="entry name" value="Ald_DH_C"/>
</dbReference>
<reference evidence="6 7" key="1">
    <citation type="submission" date="2015-12" db="EMBL/GenBank/DDBJ databases">
        <title>Genome sequence of Thalassospira lucentensis MCCC 1A02072.</title>
        <authorList>
            <person name="Lu L."/>
            <person name="Lai Q."/>
            <person name="Shao Z."/>
            <person name="Qian P."/>
        </authorList>
    </citation>
    <scope>NUCLEOTIDE SEQUENCE [LARGE SCALE GENOMIC DNA]</scope>
    <source>
        <strain evidence="6 7">MCCC 1A02072</strain>
    </source>
</reference>
<accession>A0A154L1P0</accession>
<dbReference type="InterPro" id="IPR015590">
    <property type="entry name" value="Aldehyde_DH_dom"/>
</dbReference>
<dbReference type="InterPro" id="IPR029510">
    <property type="entry name" value="Ald_DH_CS_GLU"/>
</dbReference>
<dbReference type="InterPro" id="IPR016162">
    <property type="entry name" value="Ald_DH_N"/>
</dbReference>
<sequence length="501" mass="53566">MTNQLNFEQLSAQAASLTIRNKAFINGAYVDAASGKTFDCISPRDGRVLTKVAECDVEDVNRAVASARAVFEKGSWSEASPGKRKAVMMNFADLMEKHAAELALLESLDMGKPISLAAGDDIPLSYKCIRWYAEAIDKIYDEISPGEARAIGMITREPLGVVAAVVPWNFPLMMAVWKLGPALAMGNSIILKPAEQSPLTAIRVAELAVEAGIPAGVLNVLPGFGPTAGKALGLHPDVDCVTFTGSGEVGKLFLQYSGQSNMKRVWLECGGKSPNIVLADCPDMDAAAEAAAGGIFYNQGEVCTAGSRLIVEESIKDEFIEKVVAVGRTMQPGDPLDPNSQMGAIVDENQMNRVLGYIEKGAAEGAKLCTGGKRARTESGGYYVEPTVFDAVKNDMTIAKEEIFGPVLSVISVQDWKEAVQTANDTPYGLAAAVWTRDINKAHLAAKKLRAGLVWVNCWDGGSITMPFGGYKQSGTGRDRSLHAMDKYCEIKSTWIALGDA</sequence>
<dbReference type="FunFam" id="3.40.605.10:FF:000001">
    <property type="entry name" value="Aldehyde dehydrogenase 1"/>
    <property type="match status" value="1"/>
</dbReference>
<keyword evidence="2 4" id="KW-0560">Oxidoreductase</keyword>
<evidence type="ECO:0000256" key="2">
    <source>
        <dbReference type="ARBA" id="ARBA00023002"/>
    </source>
</evidence>
<evidence type="ECO:0000256" key="3">
    <source>
        <dbReference type="PROSITE-ProRule" id="PRU10007"/>
    </source>
</evidence>
<dbReference type="OrthoDB" id="9772584at2"/>
<proteinExistence type="inferred from homology"/>
<evidence type="ECO:0000313" key="7">
    <source>
        <dbReference type="Proteomes" id="UP000076335"/>
    </source>
</evidence>
<dbReference type="PROSITE" id="PS00070">
    <property type="entry name" value="ALDEHYDE_DEHYDR_CYS"/>
    <property type="match status" value="1"/>
</dbReference>
<evidence type="ECO:0000259" key="5">
    <source>
        <dbReference type="Pfam" id="PF00171"/>
    </source>
</evidence>
<dbReference type="Pfam" id="PF00171">
    <property type="entry name" value="Aldedh"/>
    <property type="match status" value="1"/>
</dbReference>
<name>A0A154L1P0_9PROT</name>
<dbReference type="InterPro" id="IPR016161">
    <property type="entry name" value="Ald_DH/histidinol_DH"/>
</dbReference>
<evidence type="ECO:0000256" key="1">
    <source>
        <dbReference type="ARBA" id="ARBA00009986"/>
    </source>
</evidence>
<dbReference type="FunFam" id="3.40.309.10:FF:000012">
    <property type="entry name" value="Betaine aldehyde dehydrogenase"/>
    <property type="match status" value="1"/>
</dbReference>
<dbReference type="AlphaFoldDB" id="A0A154L1P0"/>
<dbReference type="InterPro" id="IPR016160">
    <property type="entry name" value="Ald_DH_CS_CYS"/>
</dbReference>
<dbReference type="RefSeq" id="WP_062953128.1">
    <property type="nucleotide sequence ID" value="NZ_LPVY01000022.1"/>
</dbReference>
<dbReference type="Proteomes" id="UP000076335">
    <property type="component" value="Unassembled WGS sequence"/>
</dbReference>
<evidence type="ECO:0000313" key="6">
    <source>
        <dbReference type="EMBL" id="KZB61820.1"/>
    </source>
</evidence>
<protein>
    <submittedName>
        <fullName evidence="6">Aldehyde dehydrogenase</fullName>
    </submittedName>
</protein>
<gene>
    <name evidence="6" type="ORF">AUP42_06115</name>
</gene>
<dbReference type="GO" id="GO:0004030">
    <property type="term" value="F:aldehyde dehydrogenase [NAD(P)+] activity"/>
    <property type="evidence" value="ECO:0007669"/>
    <property type="project" value="UniProtKB-ARBA"/>
</dbReference>
<dbReference type="CDD" id="cd07112">
    <property type="entry name" value="ALDH_GABALDH-PuuC"/>
    <property type="match status" value="1"/>
</dbReference>
<dbReference type="SUPFAM" id="SSF53720">
    <property type="entry name" value="ALDH-like"/>
    <property type="match status" value="1"/>
</dbReference>
<organism evidence="6 7">
    <name type="scientific">Thalassospira lucentensis</name>
    <dbReference type="NCBI Taxonomy" id="168935"/>
    <lineage>
        <taxon>Bacteria</taxon>
        <taxon>Pseudomonadati</taxon>
        <taxon>Pseudomonadota</taxon>
        <taxon>Alphaproteobacteria</taxon>
        <taxon>Rhodospirillales</taxon>
        <taxon>Thalassospiraceae</taxon>
        <taxon>Thalassospira</taxon>
    </lineage>
</organism>
<dbReference type="PANTHER" id="PTHR11699">
    <property type="entry name" value="ALDEHYDE DEHYDROGENASE-RELATED"/>
    <property type="match status" value="1"/>
</dbReference>
<dbReference type="Gene3D" id="3.40.309.10">
    <property type="entry name" value="Aldehyde Dehydrogenase, Chain A, domain 2"/>
    <property type="match status" value="1"/>
</dbReference>
<dbReference type="EMBL" id="LPVY01000022">
    <property type="protein sequence ID" value="KZB61820.1"/>
    <property type="molecule type" value="Genomic_DNA"/>
</dbReference>
<dbReference type="PROSITE" id="PS00687">
    <property type="entry name" value="ALDEHYDE_DEHYDR_GLU"/>
    <property type="match status" value="1"/>
</dbReference>